<dbReference type="AlphaFoldDB" id="A0A2P2P320"/>
<sequence>MHQPLQFAEIKGVHEGASPLTLLMQGLRNCTHRISLSLSLWMLVLGQYSRMNQLVLSS</sequence>
<name>A0A2P2P320_RHIMU</name>
<evidence type="ECO:0000313" key="1">
    <source>
        <dbReference type="EMBL" id="MBX49186.1"/>
    </source>
</evidence>
<dbReference type="EMBL" id="GGEC01068702">
    <property type="protein sequence ID" value="MBX49186.1"/>
    <property type="molecule type" value="Transcribed_RNA"/>
</dbReference>
<proteinExistence type="predicted"/>
<reference evidence="1" key="1">
    <citation type="submission" date="2018-02" db="EMBL/GenBank/DDBJ databases">
        <title>Rhizophora mucronata_Transcriptome.</title>
        <authorList>
            <person name="Meera S.P."/>
            <person name="Sreeshan A."/>
            <person name="Augustine A."/>
        </authorList>
    </citation>
    <scope>NUCLEOTIDE SEQUENCE</scope>
    <source>
        <tissue evidence="1">Leaf</tissue>
    </source>
</reference>
<accession>A0A2P2P320</accession>
<organism evidence="1">
    <name type="scientific">Rhizophora mucronata</name>
    <name type="common">Asiatic mangrove</name>
    <dbReference type="NCBI Taxonomy" id="61149"/>
    <lineage>
        <taxon>Eukaryota</taxon>
        <taxon>Viridiplantae</taxon>
        <taxon>Streptophyta</taxon>
        <taxon>Embryophyta</taxon>
        <taxon>Tracheophyta</taxon>
        <taxon>Spermatophyta</taxon>
        <taxon>Magnoliopsida</taxon>
        <taxon>eudicotyledons</taxon>
        <taxon>Gunneridae</taxon>
        <taxon>Pentapetalae</taxon>
        <taxon>rosids</taxon>
        <taxon>fabids</taxon>
        <taxon>Malpighiales</taxon>
        <taxon>Rhizophoraceae</taxon>
        <taxon>Rhizophora</taxon>
    </lineage>
</organism>
<protein>
    <submittedName>
        <fullName evidence="1">Uncharacterized protein</fullName>
    </submittedName>
</protein>